<evidence type="ECO:0000313" key="3">
    <source>
        <dbReference type="Proteomes" id="UP000827092"/>
    </source>
</evidence>
<sequence>MKPINPLEIYEVEFNLNLLNKICKRDTAPQVLRCSALETIHSVYTEEDRLHVYTDGSYSESCASAGSGVFSKLFFFSASAGKNRTAFDGEVEAIRIALEKLLDCLQKFQKVVLLSDSQAAIQAIGSSEAPFSAEVTG</sequence>
<proteinExistence type="predicted"/>
<keyword evidence="3" id="KW-1185">Reference proteome</keyword>
<dbReference type="SUPFAM" id="SSF53098">
    <property type="entry name" value="Ribonuclease H-like"/>
    <property type="match status" value="1"/>
</dbReference>
<dbReference type="Pfam" id="PF00075">
    <property type="entry name" value="RNase_H"/>
    <property type="match status" value="1"/>
</dbReference>
<feature type="domain" description="RNase H type-1" evidence="1">
    <location>
        <begin position="49"/>
        <end position="124"/>
    </location>
</feature>
<dbReference type="AlphaFoldDB" id="A0AAV6V8P6"/>
<dbReference type="Gene3D" id="3.30.420.10">
    <property type="entry name" value="Ribonuclease H-like superfamily/Ribonuclease H"/>
    <property type="match status" value="1"/>
</dbReference>
<dbReference type="GO" id="GO:0004523">
    <property type="term" value="F:RNA-DNA hybrid ribonuclease activity"/>
    <property type="evidence" value="ECO:0007669"/>
    <property type="project" value="InterPro"/>
</dbReference>
<dbReference type="InterPro" id="IPR002156">
    <property type="entry name" value="RNaseH_domain"/>
</dbReference>
<dbReference type="InterPro" id="IPR012337">
    <property type="entry name" value="RNaseH-like_sf"/>
</dbReference>
<protein>
    <recommendedName>
        <fullName evidence="1">RNase H type-1 domain-containing protein</fullName>
    </recommendedName>
</protein>
<evidence type="ECO:0000259" key="1">
    <source>
        <dbReference type="Pfam" id="PF00075"/>
    </source>
</evidence>
<dbReference type="InterPro" id="IPR036397">
    <property type="entry name" value="RNaseH_sf"/>
</dbReference>
<name>A0AAV6V8P6_9ARAC</name>
<dbReference type="Proteomes" id="UP000827092">
    <property type="component" value="Unassembled WGS sequence"/>
</dbReference>
<accession>A0AAV6V8P6</accession>
<organism evidence="2 3">
    <name type="scientific">Oedothorax gibbosus</name>
    <dbReference type="NCBI Taxonomy" id="931172"/>
    <lineage>
        <taxon>Eukaryota</taxon>
        <taxon>Metazoa</taxon>
        <taxon>Ecdysozoa</taxon>
        <taxon>Arthropoda</taxon>
        <taxon>Chelicerata</taxon>
        <taxon>Arachnida</taxon>
        <taxon>Araneae</taxon>
        <taxon>Araneomorphae</taxon>
        <taxon>Entelegynae</taxon>
        <taxon>Araneoidea</taxon>
        <taxon>Linyphiidae</taxon>
        <taxon>Erigoninae</taxon>
        <taxon>Oedothorax</taxon>
    </lineage>
</organism>
<comment type="caution">
    <text evidence="2">The sequence shown here is derived from an EMBL/GenBank/DDBJ whole genome shotgun (WGS) entry which is preliminary data.</text>
</comment>
<evidence type="ECO:0000313" key="2">
    <source>
        <dbReference type="EMBL" id="KAG8192339.1"/>
    </source>
</evidence>
<gene>
    <name evidence="2" type="ORF">JTE90_002159</name>
</gene>
<dbReference type="EMBL" id="JAFNEN010000141">
    <property type="protein sequence ID" value="KAG8192339.1"/>
    <property type="molecule type" value="Genomic_DNA"/>
</dbReference>
<dbReference type="GO" id="GO:0003676">
    <property type="term" value="F:nucleic acid binding"/>
    <property type="evidence" value="ECO:0007669"/>
    <property type="project" value="InterPro"/>
</dbReference>
<reference evidence="2 3" key="1">
    <citation type="journal article" date="2022" name="Nat. Ecol. Evol.">
        <title>A masculinizing supergene underlies an exaggerated male reproductive morph in a spider.</title>
        <authorList>
            <person name="Hendrickx F."/>
            <person name="De Corte Z."/>
            <person name="Sonet G."/>
            <person name="Van Belleghem S.M."/>
            <person name="Kostlbacher S."/>
            <person name="Vangestel C."/>
        </authorList>
    </citation>
    <scope>NUCLEOTIDE SEQUENCE [LARGE SCALE GENOMIC DNA]</scope>
    <source>
        <strain evidence="2">W744_W776</strain>
    </source>
</reference>